<proteinExistence type="inferred from homology"/>
<keyword evidence="3" id="KW-1185">Reference proteome</keyword>
<dbReference type="Gene3D" id="1.25.40.10">
    <property type="entry name" value="Tetratricopeptide repeat domain"/>
    <property type="match status" value="1"/>
</dbReference>
<dbReference type="InterPro" id="IPR006597">
    <property type="entry name" value="Sel1-like"/>
</dbReference>
<gene>
    <name evidence="2" type="ORF">AGERDE_LOCUS1491</name>
</gene>
<dbReference type="PANTHER" id="PTHR11102:SF160">
    <property type="entry name" value="ERAD-ASSOCIATED E3 UBIQUITIN-PROTEIN LIGASE COMPONENT HRD3"/>
    <property type="match status" value="1"/>
</dbReference>
<dbReference type="Pfam" id="PF08238">
    <property type="entry name" value="Sel1"/>
    <property type="match status" value="6"/>
</dbReference>
<accession>A0A9N8YTM6</accession>
<comment type="caution">
    <text evidence="2">The sequence shown here is derived from an EMBL/GenBank/DDBJ whole genome shotgun (WGS) entry which is preliminary data.</text>
</comment>
<dbReference type="Proteomes" id="UP000789831">
    <property type="component" value="Unassembled WGS sequence"/>
</dbReference>
<reference evidence="2" key="1">
    <citation type="submission" date="2021-06" db="EMBL/GenBank/DDBJ databases">
        <authorList>
            <person name="Kallberg Y."/>
            <person name="Tangrot J."/>
            <person name="Rosling A."/>
        </authorList>
    </citation>
    <scope>NUCLEOTIDE SEQUENCE</scope>
    <source>
        <strain evidence="2">MT106</strain>
    </source>
</reference>
<evidence type="ECO:0000313" key="2">
    <source>
        <dbReference type="EMBL" id="CAG8447159.1"/>
    </source>
</evidence>
<dbReference type="SUPFAM" id="SSF81901">
    <property type="entry name" value="HCP-like"/>
    <property type="match status" value="2"/>
</dbReference>
<dbReference type="OrthoDB" id="272077at2759"/>
<sequence>MVNLSSSLSNRERLLIFKSTSTSKHQQLRKLRDILSPLFTFPYNSHSKTSNILTQITKQFNWASHKYSHSSIGLLYTLDSLLSQHQMTHQNFFSLLLKRAKFSRFYPLLGFCYSWGYGTNISQESAFFYYSLAANNNDLASQHELGWFYEFGGYASCNRDLERAFYWYQKSAKLGYAPSQTSLGECWHFGIGTEFDLKKAFLWYQRAACGRNRDAMRHLGECYEYGIGTKRDFGNAILWYRASNAGRESNGDKKFQNRLMEKGYENLTWFIRQAKIGDSKAQRILGDFFCTCMSVSGNHDNELNQLDQNQSPQRAFTWYKLSSSFTSYDTKNYNIAAKKRLALCYRQGIGTKRNLRKAMIIFREIIQNNNINYNCNYHAKNTEVEIEIAKARELGIGLERDLHESIRGYLRALRNGGHGNIIVGIESIFSGGGNDYECD</sequence>
<name>A0A9N8YTM6_9GLOM</name>
<protein>
    <submittedName>
        <fullName evidence="2">11399_t:CDS:1</fullName>
    </submittedName>
</protein>
<comment type="similarity">
    <text evidence="1">Belongs to the sel-1 family.</text>
</comment>
<evidence type="ECO:0000313" key="3">
    <source>
        <dbReference type="Proteomes" id="UP000789831"/>
    </source>
</evidence>
<dbReference type="PANTHER" id="PTHR11102">
    <property type="entry name" value="SEL-1-LIKE PROTEIN"/>
    <property type="match status" value="1"/>
</dbReference>
<dbReference type="SMART" id="SM00671">
    <property type="entry name" value="SEL1"/>
    <property type="match status" value="5"/>
</dbReference>
<dbReference type="InterPro" id="IPR050767">
    <property type="entry name" value="Sel1_AlgK"/>
</dbReference>
<dbReference type="AlphaFoldDB" id="A0A9N8YTM6"/>
<dbReference type="InterPro" id="IPR011990">
    <property type="entry name" value="TPR-like_helical_dom_sf"/>
</dbReference>
<dbReference type="EMBL" id="CAJVPL010000103">
    <property type="protein sequence ID" value="CAG8447159.1"/>
    <property type="molecule type" value="Genomic_DNA"/>
</dbReference>
<organism evidence="2 3">
    <name type="scientific">Ambispora gerdemannii</name>
    <dbReference type="NCBI Taxonomy" id="144530"/>
    <lineage>
        <taxon>Eukaryota</taxon>
        <taxon>Fungi</taxon>
        <taxon>Fungi incertae sedis</taxon>
        <taxon>Mucoromycota</taxon>
        <taxon>Glomeromycotina</taxon>
        <taxon>Glomeromycetes</taxon>
        <taxon>Archaeosporales</taxon>
        <taxon>Ambisporaceae</taxon>
        <taxon>Ambispora</taxon>
    </lineage>
</organism>
<evidence type="ECO:0000256" key="1">
    <source>
        <dbReference type="ARBA" id="ARBA00038101"/>
    </source>
</evidence>